<accession>A0A1E1LPS5</accession>
<dbReference type="EMBL" id="FJUX01000162">
    <property type="protein sequence ID" value="CZT12507.1"/>
    <property type="molecule type" value="Genomic_DNA"/>
</dbReference>
<organism evidence="1 2">
    <name type="scientific">Rhynchosporium agropyri</name>
    <dbReference type="NCBI Taxonomy" id="914238"/>
    <lineage>
        <taxon>Eukaryota</taxon>
        <taxon>Fungi</taxon>
        <taxon>Dikarya</taxon>
        <taxon>Ascomycota</taxon>
        <taxon>Pezizomycotina</taxon>
        <taxon>Leotiomycetes</taxon>
        <taxon>Helotiales</taxon>
        <taxon>Ploettnerulaceae</taxon>
        <taxon>Rhynchosporium</taxon>
    </lineage>
</organism>
<dbReference type="AlphaFoldDB" id="A0A1E1LPS5"/>
<protein>
    <submittedName>
        <fullName evidence="1">Uncharacterized protein</fullName>
    </submittedName>
</protein>
<sequence length="228" mass="25538">MTELDQSKILLLCLDNQPSIHGKYKDLLAIISRSVELKRARSIDEAREFFDEKPRAVLVADAGVTRSENVRVYSKLLSYLITGGLVIFGFDFPSLTPNDAFNVFWGNFELPWKSGNADRLSFRVNPFCSLPRGVRYDSLPSPYTMSVLHMRRAKPDDRMFLQAPDPEAETEDTLFPTGPHKGQAAVVGAKVKYGFLVYIGDINGQTGTKKLILALIGLRPRRTNTGRT</sequence>
<dbReference type="Proteomes" id="UP000178912">
    <property type="component" value="Unassembled WGS sequence"/>
</dbReference>
<gene>
    <name evidence="1" type="ORF">RAG0_16309</name>
</gene>
<reference evidence="2" key="1">
    <citation type="submission" date="2016-03" db="EMBL/GenBank/DDBJ databases">
        <authorList>
            <person name="Guldener U."/>
        </authorList>
    </citation>
    <scope>NUCLEOTIDE SEQUENCE [LARGE SCALE GENOMIC DNA]</scope>
    <source>
        <strain evidence="2">04CH-RAC-A.6.1</strain>
    </source>
</reference>
<keyword evidence="2" id="KW-1185">Reference proteome</keyword>
<name>A0A1E1LPS5_9HELO</name>
<proteinExistence type="predicted"/>
<dbReference type="OrthoDB" id="245563at2759"/>
<evidence type="ECO:0000313" key="1">
    <source>
        <dbReference type="EMBL" id="CZT12507.1"/>
    </source>
</evidence>
<evidence type="ECO:0000313" key="2">
    <source>
        <dbReference type="Proteomes" id="UP000178912"/>
    </source>
</evidence>